<reference evidence="2" key="1">
    <citation type="journal article" date="2020" name="bioRxiv">
        <title>Whole genome comparisons of ergot fungi reveals the divergence and evolution of species within the genus Claviceps are the result of varying mechanisms driving genome evolution and host range expansion.</title>
        <authorList>
            <person name="Wyka S.A."/>
            <person name="Mondo S.J."/>
            <person name="Liu M."/>
            <person name="Dettman J."/>
            <person name="Nalam V."/>
            <person name="Broders K.D."/>
        </authorList>
    </citation>
    <scope>NUCLEOTIDE SEQUENCE</scope>
    <source>
        <strain evidence="2">CCC 489</strain>
    </source>
</reference>
<proteinExistence type="predicted"/>
<name>A0A8K0J042_9HYPO</name>
<accession>A0A8K0J042</accession>
<evidence type="ECO:0000256" key="1">
    <source>
        <dbReference type="SAM" id="SignalP"/>
    </source>
</evidence>
<protein>
    <submittedName>
        <fullName evidence="2">Uncharacterized protein</fullName>
    </submittedName>
</protein>
<evidence type="ECO:0000313" key="2">
    <source>
        <dbReference type="EMBL" id="KAG5913499.1"/>
    </source>
</evidence>
<dbReference type="OrthoDB" id="3689965at2759"/>
<keyword evidence="3" id="KW-1185">Reference proteome</keyword>
<feature type="chain" id="PRO_5035430674" evidence="1">
    <location>
        <begin position="19"/>
        <end position="191"/>
    </location>
</feature>
<evidence type="ECO:0000313" key="3">
    <source>
        <dbReference type="Proteomes" id="UP000811619"/>
    </source>
</evidence>
<organism evidence="2 3">
    <name type="scientific">Claviceps africana</name>
    <dbReference type="NCBI Taxonomy" id="83212"/>
    <lineage>
        <taxon>Eukaryota</taxon>
        <taxon>Fungi</taxon>
        <taxon>Dikarya</taxon>
        <taxon>Ascomycota</taxon>
        <taxon>Pezizomycotina</taxon>
        <taxon>Sordariomycetes</taxon>
        <taxon>Hypocreomycetidae</taxon>
        <taxon>Hypocreales</taxon>
        <taxon>Clavicipitaceae</taxon>
        <taxon>Claviceps</taxon>
    </lineage>
</organism>
<gene>
    <name evidence="2" type="ORF">E4U42_001114</name>
</gene>
<comment type="caution">
    <text evidence="2">The sequence shown here is derived from an EMBL/GenBank/DDBJ whole genome shotgun (WGS) entry which is preliminary data.</text>
</comment>
<dbReference type="AlphaFoldDB" id="A0A8K0J042"/>
<dbReference type="EMBL" id="SRPY01001311">
    <property type="protein sequence ID" value="KAG5913499.1"/>
    <property type="molecule type" value="Genomic_DNA"/>
</dbReference>
<dbReference type="Proteomes" id="UP000811619">
    <property type="component" value="Unassembled WGS sequence"/>
</dbReference>
<sequence length="191" mass="20284">MHTHLVLLHTLFTPGLLGKSPAFTPRRTPCGETTDRICYGVDGGESQRLLADDVRYVADYLRHVGRSNEGAAQFWTMPSGPDCAEWTLPIPGAGSVLALAKHIDPKVNSSVLYEDLARAVDGGEDASPAEAAEALLGSCGTHGGQKGVEANLLDPLYHTKEYVKSGAVPRGVLVKLVRAPERVVGTLGTEL</sequence>
<keyword evidence="1" id="KW-0732">Signal</keyword>
<feature type="signal peptide" evidence="1">
    <location>
        <begin position="1"/>
        <end position="18"/>
    </location>
</feature>